<evidence type="ECO:0000256" key="3">
    <source>
        <dbReference type="ARBA" id="ARBA00022485"/>
    </source>
</evidence>
<gene>
    <name evidence="10" type="ORF">AMJ39_01225</name>
</gene>
<evidence type="ECO:0000256" key="5">
    <source>
        <dbReference type="ARBA" id="ARBA00022827"/>
    </source>
</evidence>
<evidence type="ECO:0000256" key="7">
    <source>
        <dbReference type="ARBA" id="ARBA00023004"/>
    </source>
</evidence>
<evidence type="ECO:0000313" key="10">
    <source>
        <dbReference type="EMBL" id="KPJ54204.1"/>
    </source>
</evidence>
<keyword evidence="5" id="KW-0274">FAD</keyword>
<dbReference type="InterPro" id="IPR017896">
    <property type="entry name" value="4Fe4S_Fe-S-bd"/>
</dbReference>
<dbReference type="Gene3D" id="3.50.50.60">
    <property type="entry name" value="FAD/NAD(P)-binding domain"/>
    <property type="match status" value="1"/>
</dbReference>
<evidence type="ECO:0000256" key="1">
    <source>
        <dbReference type="ARBA" id="ARBA00001974"/>
    </source>
</evidence>
<dbReference type="GO" id="GO:0016491">
    <property type="term" value="F:oxidoreductase activity"/>
    <property type="evidence" value="ECO:0007669"/>
    <property type="project" value="UniProtKB-KW"/>
</dbReference>
<dbReference type="PROSITE" id="PS00198">
    <property type="entry name" value="4FE4S_FER_1"/>
    <property type="match status" value="1"/>
</dbReference>
<protein>
    <recommendedName>
        <fullName evidence="9">4Fe-4S ferredoxin-type domain-containing protein</fullName>
    </recommendedName>
</protein>
<keyword evidence="3" id="KW-0004">4Fe-4S</keyword>
<keyword evidence="8" id="KW-0411">Iron-sulfur</keyword>
<dbReference type="GO" id="GO:0046872">
    <property type="term" value="F:metal ion binding"/>
    <property type="evidence" value="ECO:0007669"/>
    <property type="project" value="UniProtKB-KW"/>
</dbReference>
<evidence type="ECO:0000256" key="2">
    <source>
        <dbReference type="ARBA" id="ARBA00006561"/>
    </source>
</evidence>
<dbReference type="PANTHER" id="PTHR43498:SF1">
    <property type="entry name" value="COB--COM HETERODISULFIDE REDUCTASE IRON-SULFUR SUBUNIT A"/>
    <property type="match status" value="1"/>
</dbReference>
<evidence type="ECO:0000256" key="6">
    <source>
        <dbReference type="ARBA" id="ARBA00023002"/>
    </source>
</evidence>
<feature type="domain" description="4Fe-4S ferredoxin-type" evidence="9">
    <location>
        <begin position="525"/>
        <end position="554"/>
    </location>
</feature>
<dbReference type="Gene3D" id="3.30.70.20">
    <property type="match status" value="1"/>
</dbReference>
<comment type="caution">
    <text evidence="10">The sequence shown here is derived from an EMBL/GenBank/DDBJ whole genome shotgun (WGS) entry which is preliminary data.</text>
</comment>
<keyword evidence="7" id="KW-0408">Iron</keyword>
<evidence type="ECO:0000259" key="9">
    <source>
        <dbReference type="PROSITE" id="PS51379"/>
    </source>
</evidence>
<dbReference type="Pfam" id="PF12838">
    <property type="entry name" value="Fer4_7"/>
    <property type="match status" value="1"/>
</dbReference>
<organism evidence="10 11">
    <name type="scientific">candidate division TA06 bacterium DG_24</name>
    <dbReference type="NCBI Taxonomy" id="1703770"/>
    <lineage>
        <taxon>Bacteria</taxon>
        <taxon>Bacteria division TA06</taxon>
    </lineage>
</organism>
<proteinExistence type="inferred from homology"/>
<name>A0A0S7WX83_UNCT6</name>
<accession>A0A0S7WX83</accession>
<comment type="cofactor">
    <cofactor evidence="1">
        <name>FAD</name>
        <dbReference type="ChEBI" id="CHEBI:57692"/>
    </cofactor>
</comment>
<dbReference type="PANTHER" id="PTHR43498">
    <property type="entry name" value="FERREDOXIN:COB-COM HETERODISULFIDE REDUCTASE SUBUNIT A"/>
    <property type="match status" value="1"/>
</dbReference>
<keyword evidence="6" id="KW-0560">Oxidoreductase</keyword>
<dbReference type="GO" id="GO:0051539">
    <property type="term" value="F:4 iron, 4 sulfur cluster binding"/>
    <property type="evidence" value="ECO:0007669"/>
    <property type="project" value="UniProtKB-KW"/>
</dbReference>
<keyword evidence="5" id="KW-0285">Flavoprotein</keyword>
<reference evidence="10 11" key="1">
    <citation type="journal article" date="2015" name="Microbiome">
        <title>Genomic resolution of linkages in carbon, nitrogen, and sulfur cycling among widespread estuary sediment bacteria.</title>
        <authorList>
            <person name="Baker B.J."/>
            <person name="Lazar C.S."/>
            <person name="Teske A.P."/>
            <person name="Dick G.J."/>
        </authorList>
    </citation>
    <scope>NUCLEOTIDE SEQUENCE [LARGE SCALE GENOMIC DNA]</scope>
    <source>
        <strain evidence="10">DG_24</strain>
    </source>
</reference>
<sequence>MGPGSLRSAAEAGADQLRIGVFVCHCGTNIAGFLDVDAVAREAGASPGVVYSVTTMYACSESGLKEISESIRKHNLNRVVIAACSPRTHEPLFREVCGEAGLNPYLVEMANIRNQCSWVHMDDKERATKKAAALVRMAVAKAARLGPREPIEVDVDRRAVVIGGGIAGMNAALDLGDAGFDTVLIEREPDLGGRLRGLYRLYPSGREAREVLEEFIPRVIEHRHIEVLTATELTGVRGFIGNYVLTVRTGGDERELEAGVIVVASGADVLEPHGLFGYDGERVITQLELARRMSQGSVEAGTIVMIQCVGARLPEREYCSRVCCANAIKNASMLVEEDSGRSVYVLYRDIQGYGTEFEDWFARAREAGVVFARYDPERPPLVDSRGVRIYDLLLGEEVLLPADLIVLSTPMVARPDARSLGQMLRVPVDKDGFFLEAHVKLRPVDFATEGMFLCGAARWPCRISEACAQASAAASRALVPLVNGKVVVEPVVVDIDEAICRGCGLCRDLCRYAAIEMVENERGLAVARVNQVLCKGCGVCAARCPSGAMTLFHFTDEQIRAMLRAARPALLAGARHGDEGGSAGGVR</sequence>
<dbReference type="EMBL" id="LIZS01000005">
    <property type="protein sequence ID" value="KPJ54204.1"/>
    <property type="molecule type" value="Genomic_DNA"/>
</dbReference>
<dbReference type="InterPro" id="IPR039650">
    <property type="entry name" value="HdrA-like"/>
</dbReference>
<evidence type="ECO:0000313" key="11">
    <source>
        <dbReference type="Proteomes" id="UP000052008"/>
    </source>
</evidence>
<dbReference type="PATRIC" id="fig|1703770.3.peg.2044"/>
<dbReference type="STRING" id="1703770.AMJ39_01225"/>
<dbReference type="SUPFAM" id="SSF51905">
    <property type="entry name" value="FAD/NAD(P)-binding domain"/>
    <property type="match status" value="1"/>
</dbReference>
<dbReference type="InterPro" id="IPR023753">
    <property type="entry name" value="FAD/NAD-binding_dom"/>
</dbReference>
<dbReference type="InterPro" id="IPR017900">
    <property type="entry name" value="4Fe4S_Fe_S_CS"/>
</dbReference>
<feature type="domain" description="4Fe-4S ferredoxin-type" evidence="9">
    <location>
        <begin position="491"/>
        <end position="520"/>
    </location>
</feature>
<dbReference type="SUPFAM" id="SSF54862">
    <property type="entry name" value="4Fe-4S ferredoxins"/>
    <property type="match status" value="1"/>
</dbReference>
<dbReference type="Proteomes" id="UP000052008">
    <property type="component" value="Unassembled WGS sequence"/>
</dbReference>
<dbReference type="Pfam" id="PF07992">
    <property type="entry name" value="Pyr_redox_2"/>
    <property type="match status" value="1"/>
</dbReference>
<comment type="similarity">
    <text evidence="2">Belongs to the HdrA family.</text>
</comment>
<dbReference type="PROSITE" id="PS51379">
    <property type="entry name" value="4FE4S_FER_2"/>
    <property type="match status" value="2"/>
</dbReference>
<dbReference type="InterPro" id="IPR036188">
    <property type="entry name" value="FAD/NAD-bd_sf"/>
</dbReference>
<dbReference type="AlphaFoldDB" id="A0A0S7WX83"/>
<evidence type="ECO:0000256" key="8">
    <source>
        <dbReference type="ARBA" id="ARBA00023014"/>
    </source>
</evidence>
<keyword evidence="4" id="KW-0479">Metal-binding</keyword>
<evidence type="ECO:0000256" key="4">
    <source>
        <dbReference type="ARBA" id="ARBA00022723"/>
    </source>
</evidence>